<evidence type="ECO:0000256" key="3">
    <source>
        <dbReference type="SAM" id="MobiDB-lite"/>
    </source>
</evidence>
<evidence type="ECO:0000313" key="5">
    <source>
        <dbReference type="EMBL" id="KAK7427458.1"/>
    </source>
</evidence>
<gene>
    <name evidence="5" type="ORF">QQZ08_006064</name>
</gene>
<evidence type="ECO:0000256" key="2">
    <source>
        <dbReference type="ARBA" id="ARBA00023242"/>
    </source>
</evidence>
<organism evidence="5 6">
    <name type="scientific">Neonectria magnoliae</name>
    <dbReference type="NCBI Taxonomy" id="2732573"/>
    <lineage>
        <taxon>Eukaryota</taxon>
        <taxon>Fungi</taxon>
        <taxon>Dikarya</taxon>
        <taxon>Ascomycota</taxon>
        <taxon>Pezizomycotina</taxon>
        <taxon>Sordariomycetes</taxon>
        <taxon>Hypocreomycetidae</taxon>
        <taxon>Hypocreales</taxon>
        <taxon>Nectriaceae</taxon>
        <taxon>Neonectria</taxon>
    </lineage>
</organism>
<dbReference type="InterPro" id="IPR007219">
    <property type="entry name" value="XnlR_reg_dom"/>
</dbReference>
<evidence type="ECO:0000256" key="1">
    <source>
        <dbReference type="ARBA" id="ARBA00022723"/>
    </source>
</evidence>
<comment type="caution">
    <text evidence="5">The sequence shown here is derived from an EMBL/GenBank/DDBJ whole genome shotgun (WGS) entry which is preliminary data.</text>
</comment>
<feature type="region of interest" description="Disordered" evidence="3">
    <location>
        <begin position="642"/>
        <end position="674"/>
    </location>
</feature>
<dbReference type="InterPro" id="IPR036864">
    <property type="entry name" value="Zn2-C6_fun-type_DNA-bd_sf"/>
</dbReference>
<dbReference type="PANTHER" id="PTHR46910:SF33">
    <property type="entry name" value="ZN(II)2CYS6 TRANSCRIPTION FACTOR (EUROFUNG)"/>
    <property type="match status" value="1"/>
</dbReference>
<feature type="domain" description="Zn(2)-C6 fungal-type" evidence="4">
    <location>
        <begin position="8"/>
        <end position="38"/>
    </location>
</feature>
<keyword evidence="1" id="KW-0479">Metal-binding</keyword>
<dbReference type="CDD" id="cd00067">
    <property type="entry name" value="GAL4"/>
    <property type="match status" value="1"/>
</dbReference>
<dbReference type="SMART" id="SM00066">
    <property type="entry name" value="GAL4"/>
    <property type="match status" value="1"/>
</dbReference>
<dbReference type="PROSITE" id="PS50048">
    <property type="entry name" value="ZN2_CY6_FUNGAL_2"/>
    <property type="match status" value="1"/>
</dbReference>
<dbReference type="InterPro" id="IPR001138">
    <property type="entry name" value="Zn2Cys6_DnaBD"/>
</dbReference>
<sequence length="782" mass="86386">MWSTHDLACAHCRARKIRCGRERPQCESCKRDGVECRYSSPGKRINHVKLLCQNFEALEDQLNSIQGDLSALTSLVKSGGAGRSLPVQGEEWVLEDFTYGDVSTGARKDRHIVRNEASSIDRYHGPCSLYTLCKEFHDDPVFQTPDPGAPAENNVAIQMLLEQMCTDASKEEHMDIPSEHSGICLPPRQFLNIVIGQFFKNADYATDLFVRSNFQVQLDRVYGHPLSPADEAWAVCFNVIVLLAIGKDQTTQSNSPFIQPFLQTLKMTVNNPRVFLAPRLVNVQALALLSHIAEQYSPPGFAEVVFAQACLLARTMGLHQPRASSNSLLVEESVEKQKVFRSLYIRDKNFAICRGSSSWLPTFDSSVSPLSDQVDGEEAKYGPRIELARIQDEIYRQFHSAEAPALPPSKHSHLLSKLEQRLEHWAATHQVIKKSTSSVEWANLTLSFFATRLCICRGSDDPRLAHLAYKDAKASCVLFLLATAPHSDPRLVEVLEQLLDRKLSASPLSMDNHNSEEINHVSLQSRAFECDENDAAAAAAALPRLTASFPLAAVFLVARNMALQPIAVPDALAARPEEEMQLLETLRDRFTAATDHDHIENLTQKLSRTLDTIVHIVRQKRFPEAATTPSMIFNDLSSLHSSASSGSQRSSAGGSRKATPPEPEAASTVTSAGEDMNTSSMLLPFMQPFDSPRSCSPWHTGANPAASAVVLSPWPASYKQQADSAGRVGKRPRLPSQTEMFDMTAAFAEHMQGHGQRPDEDPLSMFDFLAGGNDIPVFNAEE</sequence>
<dbReference type="SUPFAM" id="SSF57701">
    <property type="entry name" value="Zn2/Cys6 DNA-binding domain"/>
    <property type="match status" value="1"/>
</dbReference>
<protein>
    <recommendedName>
        <fullName evidence="4">Zn(2)-C6 fungal-type domain-containing protein</fullName>
    </recommendedName>
</protein>
<name>A0ABR1I3F8_9HYPO</name>
<dbReference type="CDD" id="cd12148">
    <property type="entry name" value="fungal_TF_MHR"/>
    <property type="match status" value="1"/>
</dbReference>
<dbReference type="Pfam" id="PF04082">
    <property type="entry name" value="Fungal_trans"/>
    <property type="match status" value="1"/>
</dbReference>
<dbReference type="PANTHER" id="PTHR46910">
    <property type="entry name" value="TRANSCRIPTION FACTOR PDR1"/>
    <property type="match status" value="1"/>
</dbReference>
<dbReference type="EMBL" id="JAZAVK010000053">
    <property type="protein sequence ID" value="KAK7427458.1"/>
    <property type="molecule type" value="Genomic_DNA"/>
</dbReference>
<evidence type="ECO:0000259" key="4">
    <source>
        <dbReference type="PROSITE" id="PS50048"/>
    </source>
</evidence>
<dbReference type="Gene3D" id="4.10.240.10">
    <property type="entry name" value="Zn(2)-C6 fungal-type DNA-binding domain"/>
    <property type="match status" value="1"/>
</dbReference>
<feature type="compositionally biased region" description="Low complexity" evidence="3">
    <location>
        <begin position="642"/>
        <end position="656"/>
    </location>
</feature>
<dbReference type="Proteomes" id="UP001498421">
    <property type="component" value="Unassembled WGS sequence"/>
</dbReference>
<keyword evidence="6" id="KW-1185">Reference proteome</keyword>
<accession>A0ABR1I3F8</accession>
<keyword evidence="2" id="KW-0539">Nucleus</keyword>
<evidence type="ECO:0000313" key="6">
    <source>
        <dbReference type="Proteomes" id="UP001498421"/>
    </source>
</evidence>
<proteinExistence type="predicted"/>
<dbReference type="PROSITE" id="PS00463">
    <property type="entry name" value="ZN2_CY6_FUNGAL_1"/>
    <property type="match status" value="1"/>
</dbReference>
<dbReference type="InterPro" id="IPR050987">
    <property type="entry name" value="AtrR-like"/>
</dbReference>
<dbReference type="Pfam" id="PF00172">
    <property type="entry name" value="Zn_clus"/>
    <property type="match status" value="1"/>
</dbReference>
<reference evidence="5 6" key="1">
    <citation type="journal article" date="2025" name="Microbiol. Resour. Announc.">
        <title>Draft genome sequences for Neonectria magnoliae and Neonectria punicea, canker pathogens of Liriodendron tulipifera and Acer saccharum in West Virginia.</title>
        <authorList>
            <person name="Petronek H.M."/>
            <person name="Kasson M.T."/>
            <person name="Metheny A.M."/>
            <person name="Stauder C.M."/>
            <person name="Lovett B."/>
            <person name="Lynch S.C."/>
            <person name="Garnas J.R."/>
            <person name="Kasson L.R."/>
            <person name="Stajich J.E."/>
        </authorList>
    </citation>
    <scope>NUCLEOTIDE SEQUENCE [LARGE SCALE GENOMIC DNA]</scope>
    <source>
        <strain evidence="5 6">NRRL 64651</strain>
    </source>
</reference>